<dbReference type="InterPro" id="IPR050109">
    <property type="entry name" value="HTH-type_TetR-like_transc_reg"/>
</dbReference>
<dbReference type="EMBL" id="BOMN01000057">
    <property type="protein sequence ID" value="GIE21362.1"/>
    <property type="molecule type" value="Genomic_DNA"/>
</dbReference>
<comment type="caution">
    <text evidence="4">The sequence shown here is derived from an EMBL/GenBank/DDBJ whole genome shotgun (WGS) entry which is preliminary data.</text>
</comment>
<dbReference type="InterPro" id="IPR009057">
    <property type="entry name" value="Homeodomain-like_sf"/>
</dbReference>
<accession>A0ABQ3ZS04</accession>
<dbReference type="PROSITE" id="PS50977">
    <property type="entry name" value="HTH_TETR_2"/>
    <property type="match status" value="1"/>
</dbReference>
<evidence type="ECO:0000256" key="2">
    <source>
        <dbReference type="PROSITE-ProRule" id="PRU00335"/>
    </source>
</evidence>
<dbReference type="SUPFAM" id="SSF46689">
    <property type="entry name" value="Homeodomain-like"/>
    <property type="match status" value="1"/>
</dbReference>
<name>A0ABQ3ZS04_9ACTN</name>
<evidence type="ECO:0000313" key="5">
    <source>
        <dbReference type="Proteomes" id="UP000603200"/>
    </source>
</evidence>
<evidence type="ECO:0000259" key="3">
    <source>
        <dbReference type="PROSITE" id="PS50977"/>
    </source>
</evidence>
<sequence>MGAQQKRTRDPEARRRALAEAALEVIAEVGIGRTTHRAVALRAELPLGTTTYYFPTLDDLIGAALQHAAEELRVELDGWAERLGGAGDVPAELTGLVQGYLGDRRRVQVEYELYVAAARDPRLRPLARGWLDGMSRMLEPYAGGAAGDVVALVDGVILQAMVTGSDLDGDRLTAVVRRLIADEA</sequence>
<feature type="DNA-binding region" description="H-T-H motif" evidence="2">
    <location>
        <begin position="35"/>
        <end position="54"/>
    </location>
</feature>
<dbReference type="InterPro" id="IPR036271">
    <property type="entry name" value="Tet_transcr_reg_TetR-rel_C_sf"/>
</dbReference>
<feature type="domain" description="HTH tetR-type" evidence="3">
    <location>
        <begin position="12"/>
        <end position="72"/>
    </location>
</feature>
<dbReference type="Pfam" id="PF17940">
    <property type="entry name" value="TetR_C_31"/>
    <property type="match status" value="1"/>
</dbReference>
<proteinExistence type="predicted"/>
<protein>
    <submittedName>
        <fullName evidence="4">TetR family transcriptional regulator</fullName>
    </submittedName>
</protein>
<dbReference type="RefSeq" id="WP_203838488.1">
    <property type="nucleotide sequence ID" value="NZ_BAAATV010000002.1"/>
</dbReference>
<dbReference type="Gene3D" id="1.10.357.10">
    <property type="entry name" value="Tetracycline Repressor, domain 2"/>
    <property type="match status" value="1"/>
</dbReference>
<keyword evidence="5" id="KW-1185">Reference proteome</keyword>
<keyword evidence="1 2" id="KW-0238">DNA-binding</keyword>
<reference evidence="4 5" key="1">
    <citation type="submission" date="2021-01" db="EMBL/GenBank/DDBJ databases">
        <title>Whole genome shotgun sequence of Actinoplanes humidus NBRC 14915.</title>
        <authorList>
            <person name="Komaki H."/>
            <person name="Tamura T."/>
        </authorList>
    </citation>
    <scope>NUCLEOTIDE SEQUENCE [LARGE SCALE GENOMIC DNA]</scope>
    <source>
        <strain evidence="4 5">NBRC 14915</strain>
    </source>
</reference>
<evidence type="ECO:0000256" key="1">
    <source>
        <dbReference type="ARBA" id="ARBA00023125"/>
    </source>
</evidence>
<dbReference type="InterPro" id="IPR041583">
    <property type="entry name" value="TetR_C_31"/>
</dbReference>
<evidence type="ECO:0000313" key="4">
    <source>
        <dbReference type="EMBL" id="GIE21362.1"/>
    </source>
</evidence>
<gene>
    <name evidence="4" type="ORF">Ahu01nite_044640</name>
</gene>
<dbReference type="SUPFAM" id="SSF48498">
    <property type="entry name" value="Tetracyclin repressor-like, C-terminal domain"/>
    <property type="match status" value="1"/>
</dbReference>
<dbReference type="PANTHER" id="PTHR30055">
    <property type="entry name" value="HTH-TYPE TRANSCRIPTIONAL REGULATOR RUTR"/>
    <property type="match status" value="1"/>
</dbReference>
<dbReference type="Proteomes" id="UP000603200">
    <property type="component" value="Unassembled WGS sequence"/>
</dbReference>
<dbReference type="PANTHER" id="PTHR30055:SF231">
    <property type="entry name" value="TRANSCRIPTIONAL REGULATORY PROTEIN (PROBABLY DEOR-FAMILY)-RELATED"/>
    <property type="match status" value="1"/>
</dbReference>
<dbReference type="Pfam" id="PF00440">
    <property type="entry name" value="TetR_N"/>
    <property type="match status" value="1"/>
</dbReference>
<organism evidence="4 5">
    <name type="scientific">Winogradskya humida</name>
    <dbReference type="NCBI Taxonomy" id="113566"/>
    <lineage>
        <taxon>Bacteria</taxon>
        <taxon>Bacillati</taxon>
        <taxon>Actinomycetota</taxon>
        <taxon>Actinomycetes</taxon>
        <taxon>Micromonosporales</taxon>
        <taxon>Micromonosporaceae</taxon>
        <taxon>Winogradskya</taxon>
    </lineage>
</organism>
<dbReference type="InterPro" id="IPR001647">
    <property type="entry name" value="HTH_TetR"/>
</dbReference>